<sequence>MSQDNPILPSEPLALEPDLLAAAVQAEELLGYEERNPESHSLSPSRANKVRRRLDNRHFGRSESRERHSDHEGREDARRRSHEEHADAPQHRRRNGAGEGDYYDGRREGRSHSPRNEQRGYSDERGYAGRGNGRPADSAPSSAQYSGGGRRRSRDYEQKAAPAPSRVLGIFGMSKYTNENSLQEMFGKFGPVEKIQIIRDPNEGRSRGYAFINMVNVADAQAARDATTGTILHDRKVRVDYSITTKPPRENGGRFSEGRGRDSYRNQRGHQDSRRYDGGSSSHRFQPYGDHDGPYGRRRPNTRDRRRRDEPPRRYPPRDTGRQWGRSKSPSFRRASPRPSHDTYRGSYGQEQQRYGNAAGPRGYDQERQYNHGRSNSHGRAPRGGDYMPAPASTRPPPPY</sequence>
<dbReference type="PROSITE" id="PS50102">
    <property type="entry name" value="RRM"/>
    <property type="match status" value="1"/>
</dbReference>
<feature type="region of interest" description="Disordered" evidence="2">
    <location>
        <begin position="242"/>
        <end position="400"/>
    </location>
</feature>
<dbReference type="InterPro" id="IPR050441">
    <property type="entry name" value="RBM"/>
</dbReference>
<accession>A0A9W7XYU4</accession>
<dbReference type="Proteomes" id="UP001149813">
    <property type="component" value="Unassembled WGS sequence"/>
</dbReference>
<feature type="compositionally biased region" description="Low complexity" evidence="2">
    <location>
        <begin position="326"/>
        <end position="338"/>
    </location>
</feature>
<evidence type="ECO:0000313" key="4">
    <source>
        <dbReference type="EMBL" id="KAJ1720872.1"/>
    </source>
</evidence>
<proteinExistence type="predicted"/>
<dbReference type="PANTHER" id="PTHR48034">
    <property type="entry name" value="TRANSFORMER-2 SEX-DETERMINING PROTEIN-RELATED"/>
    <property type="match status" value="1"/>
</dbReference>
<evidence type="ECO:0000313" key="5">
    <source>
        <dbReference type="Proteomes" id="UP001149813"/>
    </source>
</evidence>
<feature type="compositionally biased region" description="Basic and acidic residues" evidence="2">
    <location>
        <begin position="56"/>
        <end position="90"/>
    </location>
</feature>
<feature type="compositionally biased region" description="Basic and acidic residues" evidence="2">
    <location>
        <begin position="289"/>
        <end position="321"/>
    </location>
</feature>
<keyword evidence="5" id="KW-1185">Reference proteome</keyword>
<keyword evidence="1" id="KW-0694">RNA-binding</keyword>
<dbReference type="Pfam" id="PF00076">
    <property type="entry name" value="RRM_1"/>
    <property type="match status" value="1"/>
</dbReference>
<dbReference type="InterPro" id="IPR000504">
    <property type="entry name" value="RRM_dom"/>
</dbReference>
<evidence type="ECO:0000256" key="2">
    <source>
        <dbReference type="SAM" id="MobiDB-lite"/>
    </source>
</evidence>
<dbReference type="AlphaFoldDB" id="A0A9W7XYU4"/>
<feature type="compositionally biased region" description="Basic and acidic residues" evidence="2">
    <location>
        <begin position="247"/>
        <end position="277"/>
    </location>
</feature>
<feature type="region of interest" description="Disordered" evidence="2">
    <location>
        <begin position="31"/>
        <end position="162"/>
    </location>
</feature>
<dbReference type="EMBL" id="JANBOJ010000218">
    <property type="protein sequence ID" value="KAJ1720872.1"/>
    <property type="molecule type" value="Genomic_DNA"/>
</dbReference>
<reference evidence="4" key="1">
    <citation type="submission" date="2022-07" db="EMBL/GenBank/DDBJ databases">
        <title>Phylogenomic reconstructions and comparative analyses of Kickxellomycotina fungi.</title>
        <authorList>
            <person name="Reynolds N.K."/>
            <person name="Stajich J.E."/>
            <person name="Barry K."/>
            <person name="Grigoriev I.V."/>
            <person name="Crous P."/>
            <person name="Smith M.E."/>
        </authorList>
    </citation>
    <scope>NUCLEOTIDE SEQUENCE</scope>
    <source>
        <strain evidence="4">NBRC 32514</strain>
    </source>
</reference>
<dbReference type="OrthoDB" id="439808at2759"/>
<evidence type="ECO:0000259" key="3">
    <source>
        <dbReference type="PROSITE" id="PS50102"/>
    </source>
</evidence>
<dbReference type="InterPro" id="IPR012677">
    <property type="entry name" value="Nucleotide-bd_a/b_plait_sf"/>
</dbReference>
<dbReference type="InterPro" id="IPR035979">
    <property type="entry name" value="RBD_domain_sf"/>
</dbReference>
<name>A0A9W7XYU4_9FUNG</name>
<dbReference type="SUPFAM" id="SSF54928">
    <property type="entry name" value="RNA-binding domain, RBD"/>
    <property type="match status" value="1"/>
</dbReference>
<dbReference type="Gene3D" id="3.30.70.330">
    <property type="match status" value="1"/>
</dbReference>
<organism evidence="4 5">
    <name type="scientific">Coemansia erecta</name>
    <dbReference type="NCBI Taxonomy" id="147472"/>
    <lineage>
        <taxon>Eukaryota</taxon>
        <taxon>Fungi</taxon>
        <taxon>Fungi incertae sedis</taxon>
        <taxon>Zoopagomycota</taxon>
        <taxon>Kickxellomycotina</taxon>
        <taxon>Kickxellomycetes</taxon>
        <taxon>Kickxellales</taxon>
        <taxon>Kickxellaceae</taxon>
        <taxon>Coemansia</taxon>
    </lineage>
</organism>
<feature type="domain" description="RRM" evidence="3">
    <location>
        <begin position="166"/>
        <end position="244"/>
    </location>
</feature>
<feature type="compositionally biased region" description="Basic and acidic residues" evidence="2">
    <location>
        <begin position="103"/>
        <end position="127"/>
    </location>
</feature>
<evidence type="ECO:0000256" key="1">
    <source>
        <dbReference type="PROSITE-ProRule" id="PRU00176"/>
    </source>
</evidence>
<dbReference type="GO" id="GO:0003723">
    <property type="term" value="F:RNA binding"/>
    <property type="evidence" value="ECO:0007669"/>
    <property type="project" value="UniProtKB-UniRule"/>
</dbReference>
<gene>
    <name evidence="4" type="primary">TRA2B</name>
    <name evidence="4" type="ORF">LPJ53_004544</name>
</gene>
<protein>
    <submittedName>
        <fullName evidence="4">Transformer 2 beta</fullName>
    </submittedName>
</protein>
<comment type="caution">
    <text evidence="4">The sequence shown here is derived from an EMBL/GenBank/DDBJ whole genome shotgun (WGS) entry which is preliminary data.</text>
</comment>
<dbReference type="SMART" id="SM00360">
    <property type="entry name" value="RRM"/>
    <property type="match status" value="1"/>
</dbReference>